<dbReference type="Pfam" id="PF01369">
    <property type="entry name" value="Sec7"/>
    <property type="match status" value="1"/>
</dbReference>
<proteinExistence type="predicted"/>
<dbReference type="GO" id="GO:0005085">
    <property type="term" value="F:guanyl-nucleotide exchange factor activity"/>
    <property type="evidence" value="ECO:0007669"/>
    <property type="project" value="InterPro"/>
</dbReference>
<dbReference type="GO" id="GO:0032012">
    <property type="term" value="P:regulation of ARF protein signal transduction"/>
    <property type="evidence" value="ECO:0007669"/>
    <property type="project" value="InterPro"/>
</dbReference>
<dbReference type="EMBL" id="FUZU01000003">
    <property type="protein sequence ID" value="SKC83294.1"/>
    <property type="molecule type" value="Genomic_DNA"/>
</dbReference>
<dbReference type="AlphaFoldDB" id="A0A1T5M5H4"/>
<keyword evidence="3" id="KW-1185">Reference proteome</keyword>
<protein>
    <recommendedName>
        <fullName evidence="1">SEC7 domain-containing protein</fullName>
    </recommendedName>
</protein>
<sequence length="83" mass="9474">MYLCLVNNPFMAKVSRKDIQLSIEGALQQTLLKLDLPEPSKKIEKLVDNFSRKFSVKVKDAIKKNDKAKKRAKPESTLKKTKA</sequence>
<dbReference type="InterPro" id="IPR000904">
    <property type="entry name" value="Sec7_dom"/>
</dbReference>
<dbReference type="Proteomes" id="UP000190961">
    <property type="component" value="Unassembled WGS sequence"/>
</dbReference>
<accession>A0A1T5M5H4</accession>
<name>A0A1T5M5H4_9BACT</name>
<evidence type="ECO:0000259" key="1">
    <source>
        <dbReference type="Pfam" id="PF01369"/>
    </source>
</evidence>
<gene>
    <name evidence="2" type="ORF">SAMN05660236_4411</name>
</gene>
<reference evidence="2 3" key="1">
    <citation type="submission" date="2017-02" db="EMBL/GenBank/DDBJ databases">
        <authorList>
            <person name="Peterson S.W."/>
        </authorList>
    </citation>
    <scope>NUCLEOTIDE SEQUENCE [LARGE SCALE GENOMIC DNA]</scope>
    <source>
        <strain evidence="2 3">DSM 25262</strain>
    </source>
</reference>
<evidence type="ECO:0000313" key="2">
    <source>
        <dbReference type="EMBL" id="SKC83294.1"/>
    </source>
</evidence>
<organism evidence="2 3">
    <name type="scientific">Ohtaekwangia koreensis</name>
    <dbReference type="NCBI Taxonomy" id="688867"/>
    <lineage>
        <taxon>Bacteria</taxon>
        <taxon>Pseudomonadati</taxon>
        <taxon>Bacteroidota</taxon>
        <taxon>Cytophagia</taxon>
        <taxon>Cytophagales</taxon>
        <taxon>Fulvivirgaceae</taxon>
        <taxon>Ohtaekwangia</taxon>
    </lineage>
</organism>
<feature type="domain" description="SEC7" evidence="1">
    <location>
        <begin position="20"/>
        <end position="68"/>
    </location>
</feature>
<evidence type="ECO:0000313" key="3">
    <source>
        <dbReference type="Proteomes" id="UP000190961"/>
    </source>
</evidence>